<feature type="domain" description="Mycothiol-dependent maleylpyruvate isomerase metal-binding" evidence="2">
    <location>
        <begin position="19"/>
        <end position="155"/>
    </location>
</feature>
<dbReference type="InterPro" id="IPR034660">
    <property type="entry name" value="DinB/YfiT-like"/>
</dbReference>
<sequence length="242" mass="25951">MTDTTDLTAVHAAIDALYDATQRLVRSVDTMTDDTWHGDSLLPGWTRAHLVAHLTLNAEGLAGSLEGLRQGRGVPMYPSAEARDHDIEELSGAAVPVVRDRLLGSVSRFADAVAAMDDQEWSRRIDRVPGGPTFRAAAVPAMRWREVEIHHVDLAVGYGHQDWPHAFAEATVDSMAARLADLSPGFRLLLTDAGRERDVGNVAPDAPVVRGSAADTARWLSGRGDGTGMSSEGGDLPQIGAW</sequence>
<evidence type="ECO:0000256" key="1">
    <source>
        <dbReference type="SAM" id="MobiDB-lite"/>
    </source>
</evidence>
<dbReference type="GO" id="GO:0050077">
    <property type="term" value="F:maleylpyruvate isomerase activity"/>
    <property type="evidence" value="ECO:0007669"/>
    <property type="project" value="UniProtKB-EC"/>
</dbReference>
<feature type="region of interest" description="Disordered" evidence="1">
    <location>
        <begin position="219"/>
        <end position="242"/>
    </location>
</feature>
<name>A0A7Y9YDP6_9ACTN</name>
<dbReference type="Gene3D" id="3.30.1050.20">
    <property type="match status" value="1"/>
</dbReference>
<dbReference type="SUPFAM" id="SSF109854">
    <property type="entry name" value="DinB/YfiT-like putative metalloenzymes"/>
    <property type="match status" value="1"/>
</dbReference>
<dbReference type="InterPro" id="IPR017517">
    <property type="entry name" value="Maleyloyr_isom"/>
</dbReference>
<evidence type="ECO:0000313" key="4">
    <source>
        <dbReference type="Proteomes" id="UP000537326"/>
    </source>
</evidence>
<dbReference type="EMBL" id="JACBZI010000001">
    <property type="protein sequence ID" value="NYI10308.1"/>
    <property type="molecule type" value="Genomic_DNA"/>
</dbReference>
<dbReference type="EC" id="5.2.1.4" evidence="3"/>
<keyword evidence="3" id="KW-0413">Isomerase</keyword>
<comment type="caution">
    <text evidence="3">The sequence shown here is derived from an EMBL/GenBank/DDBJ whole genome shotgun (WGS) entry which is preliminary data.</text>
</comment>
<proteinExistence type="predicted"/>
<keyword evidence="3" id="KW-0670">Pyruvate</keyword>
<organism evidence="3 4">
    <name type="scientific">Nocardioides marinus</name>
    <dbReference type="NCBI Taxonomy" id="374514"/>
    <lineage>
        <taxon>Bacteria</taxon>
        <taxon>Bacillati</taxon>
        <taxon>Actinomycetota</taxon>
        <taxon>Actinomycetes</taxon>
        <taxon>Propionibacteriales</taxon>
        <taxon>Nocardioidaceae</taxon>
        <taxon>Nocardioides</taxon>
    </lineage>
</organism>
<evidence type="ECO:0000259" key="2">
    <source>
        <dbReference type="Pfam" id="PF11716"/>
    </source>
</evidence>
<dbReference type="NCBIfam" id="TIGR03083">
    <property type="entry name" value="maleylpyruvate isomerase family mycothiol-dependent enzyme"/>
    <property type="match status" value="1"/>
</dbReference>
<dbReference type="Gene3D" id="1.20.120.450">
    <property type="entry name" value="dinb family like domain"/>
    <property type="match status" value="1"/>
</dbReference>
<protein>
    <submittedName>
        <fullName evidence="3">Maleylpyruvate isomerase</fullName>
        <ecNumber evidence="3">5.2.1.4</ecNumber>
    </submittedName>
</protein>
<dbReference type="Proteomes" id="UP000537326">
    <property type="component" value="Unassembled WGS sequence"/>
</dbReference>
<keyword evidence="4" id="KW-1185">Reference proteome</keyword>
<dbReference type="SUPFAM" id="SSF55718">
    <property type="entry name" value="SCP-like"/>
    <property type="match status" value="1"/>
</dbReference>
<evidence type="ECO:0000313" key="3">
    <source>
        <dbReference type="EMBL" id="NYI10308.1"/>
    </source>
</evidence>
<dbReference type="InterPro" id="IPR024344">
    <property type="entry name" value="MDMPI_metal-binding"/>
</dbReference>
<gene>
    <name evidence="3" type="ORF">BKA05_001823</name>
</gene>
<dbReference type="AlphaFoldDB" id="A0A7Y9YDP6"/>
<dbReference type="InterPro" id="IPR036527">
    <property type="entry name" value="SCP2_sterol-bd_dom_sf"/>
</dbReference>
<dbReference type="GO" id="GO:0046872">
    <property type="term" value="F:metal ion binding"/>
    <property type="evidence" value="ECO:0007669"/>
    <property type="project" value="InterPro"/>
</dbReference>
<accession>A0A7Y9YDP6</accession>
<dbReference type="Pfam" id="PF11716">
    <property type="entry name" value="MDMPI_N"/>
    <property type="match status" value="1"/>
</dbReference>
<dbReference type="RefSeq" id="WP_179531169.1">
    <property type="nucleotide sequence ID" value="NZ_BAAAPP010000003.1"/>
</dbReference>
<reference evidence="3 4" key="1">
    <citation type="submission" date="2020-07" db="EMBL/GenBank/DDBJ databases">
        <title>Sequencing the genomes of 1000 actinobacteria strains.</title>
        <authorList>
            <person name="Klenk H.-P."/>
        </authorList>
    </citation>
    <scope>NUCLEOTIDE SEQUENCE [LARGE SCALE GENOMIC DNA]</scope>
    <source>
        <strain evidence="3 4">DSM 18248</strain>
    </source>
</reference>